<gene>
    <name evidence="1" type="ORF">SNEC2469_LOCUS34243</name>
</gene>
<dbReference type="Proteomes" id="UP000601435">
    <property type="component" value="Unassembled WGS sequence"/>
</dbReference>
<reference evidence="1" key="1">
    <citation type="submission" date="2021-02" db="EMBL/GenBank/DDBJ databases">
        <authorList>
            <person name="Dougan E. K."/>
            <person name="Rhodes N."/>
            <person name="Thang M."/>
            <person name="Chan C."/>
        </authorList>
    </citation>
    <scope>NUCLEOTIDE SEQUENCE</scope>
</reference>
<organism evidence="1 2">
    <name type="scientific">Symbiodinium necroappetens</name>
    <dbReference type="NCBI Taxonomy" id="1628268"/>
    <lineage>
        <taxon>Eukaryota</taxon>
        <taxon>Sar</taxon>
        <taxon>Alveolata</taxon>
        <taxon>Dinophyceae</taxon>
        <taxon>Suessiales</taxon>
        <taxon>Symbiodiniaceae</taxon>
        <taxon>Symbiodinium</taxon>
    </lineage>
</organism>
<evidence type="ECO:0000313" key="1">
    <source>
        <dbReference type="EMBL" id="CAE7941320.1"/>
    </source>
</evidence>
<evidence type="ECO:0000313" key="2">
    <source>
        <dbReference type="Proteomes" id="UP000601435"/>
    </source>
</evidence>
<accession>A0A813CG39</accession>
<dbReference type="EMBL" id="CAJNJA010093592">
    <property type="protein sequence ID" value="CAE7941320.1"/>
    <property type="molecule type" value="Genomic_DNA"/>
</dbReference>
<dbReference type="OrthoDB" id="129467at2759"/>
<feature type="non-terminal residue" evidence="1">
    <location>
        <position position="1"/>
    </location>
</feature>
<proteinExistence type="predicted"/>
<sequence>MRSVDDLLEHEEVKYMLVALKQEGLDLLGRFEHADFIHAYARCDSDDDSVVKVELPRINMAFDVEDDILVSRDYRGYRLADTQKLADTLVDFDSYLVLQRIDTSLPSIKIIVQNAEVKEGVPLSLNIDTDSSSIKEAVCFDVHERFKHLQAETVQSRLFLASLYAGTDCDVSDPRLQVTGMEAALDLLRQCWINRPLTKKERS</sequence>
<comment type="caution">
    <text evidence="1">The sequence shown here is derived from an EMBL/GenBank/DDBJ whole genome shotgun (WGS) entry which is preliminary data.</text>
</comment>
<name>A0A813CG39_9DINO</name>
<dbReference type="AlphaFoldDB" id="A0A813CG39"/>
<keyword evidence="2" id="KW-1185">Reference proteome</keyword>
<protein>
    <submittedName>
        <fullName evidence="1">Uncharacterized protein</fullName>
    </submittedName>
</protein>